<dbReference type="GO" id="GO:0006304">
    <property type="term" value="P:DNA modification"/>
    <property type="evidence" value="ECO:0007669"/>
    <property type="project" value="InterPro"/>
</dbReference>
<feature type="domain" description="Type II methyltransferase M.TaqI-like" evidence="6">
    <location>
        <begin position="370"/>
        <end position="577"/>
    </location>
</feature>
<gene>
    <name evidence="7" type="ORF">FAM18172_02125</name>
</gene>
<keyword evidence="4" id="KW-0949">S-adenosyl-L-methionine</keyword>
<dbReference type="InterPro" id="IPR050953">
    <property type="entry name" value="N4_N6_ade-DNA_methylase"/>
</dbReference>
<dbReference type="Gene3D" id="3.40.50.150">
    <property type="entry name" value="Vaccinia Virus protein VP39"/>
    <property type="match status" value="1"/>
</dbReference>
<comment type="caution">
    <text evidence="7">The sequence shown here is derived from an EMBL/GenBank/DDBJ whole genome shotgun (WGS) entry which is preliminary data.</text>
</comment>
<evidence type="ECO:0000256" key="2">
    <source>
        <dbReference type="ARBA" id="ARBA00022603"/>
    </source>
</evidence>
<dbReference type="EC" id="2.1.1.72" evidence="1"/>
<dbReference type="NCBIfam" id="NF033452">
    <property type="entry name" value="BREX_1_MTaseX"/>
    <property type="match status" value="1"/>
</dbReference>
<dbReference type="PANTHER" id="PTHR33841:SF1">
    <property type="entry name" value="DNA METHYLTRANSFERASE A"/>
    <property type="match status" value="1"/>
</dbReference>
<dbReference type="GO" id="GO:0032259">
    <property type="term" value="P:methylation"/>
    <property type="evidence" value="ECO:0007669"/>
    <property type="project" value="UniProtKB-KW"/>
</dbReference>
<dbReference type="InterPro" id="IPR047939">
    <property type="entry name" value="BREX_1_PglX"/>
</dbReference>
<keyword evidence="3" id="KW-0808">Transferase</keyword>
<dbReference type="InterPro" id="IPR029063">
    <property type="entry name" value="SAM-dependent_MTases_sf"/>
</dbReference>
<protein>
    <recommendedName>
        <fullName evidence="1">site-specific DNA-methyltransferase (adenine-specific)</fullName>
        <ecNumber evidence="1">2.1.1.72</ecNumber>
    </recommendedName>
</protein>
<dbReference type="Proteomes" id="UP000285532">
    <property type="component" value="Unassembled WGS sequence"/>
</dbReference>
<evidence type="ECO:0000256" key="5">
    <source>
        <dbReference type="ARBA" id="ARBA00047942"/>
    </source>
</evidence>
<comment type="catalytic activity">
    <reaction evidence="5">
        <text>a 2'-deoxyadenosine in DNA + S-adenosyl-L-methionine = an N(6)-methyl-2'-deoxyadenosine in DNA + S-adenosyl-L-homocysteine + H(+)</text>
        <dbReference type="Rhea" id="RHEA:15197"/>
        <dbReference type="Rhea" id="RHEA-COMP:12418"/>
        <dbReference type="Rhea" id="RHEA-COMP:12419"/>
        <dbReference type="ChEBI" id="CHEBI:15378"/>
        <dbReference type="ChEBI" id="CHEBI:57856"/>
        <dbReference type="ChEBI" id="CHEBI:59789"/>
        <dbReference type="ChEBI" id="CHEBI:90615"/>
        <dbReference type="ChEBI" id="CHEBI:90616"/>
        <dbReference type="EC" id="2.1.1.72"/>
    </reaction>
</comment>
<evidence type="ECO:0000313" key="8">
    <source>
        <dbReference type="Proteomes" id="UP000285532"/>
    </source>
</evidence>
<organism evidence="7 8">
    <name type="scientific">Lacticaseibacillus paracasei</name>
    <name type="common">Lactobacillus paracasei</name>
    <dbReference type="NCBI Taxonomy" id="1597"/>
    <lineage>
        <taxon>Bacteria</taxon>
        <taxon>Bacillati</taxon>
        <taxon>Bacillota</taxon>
        <taxon>Bacilli</taxon>
        <taxon>Lactobacillales</taxon>
        <taxon>Lactobacillaceae</taxon>
        <taxon>Lacticaseibacillus</taxon>
    </lineage>
</organism>
<dbReference type="PRINTS" id="PR00507">
    <property type="entry name" value="N12N6MTFRASE"/>
</dbReference>
<dbReference type="GO" id="GO:0009007">
    <property type="term" value="F:site-specific DNA-methyltransferase (adenine-specific) activity"/>
    <property type="evidence" value="ECO:0007669"/>
    <property type="project" value="UniProtKB-EC"/>
</dbReference>
<dbReference type="SUPFAM" id="SSF53335">
    <property type="entry name" value="S-adenosyl-L-methionine-dependent methyltransferases"/>
    <property type="match status" value="1"/>
</dbReference>
<dbReference type="EMBL" id="LKFU01000078">
    <property type="protein sequence ID" value="RND84605.1"/>
    <property type="molecule type" value="Genomic_DNA"/>
</dbReference>
<evidence type="ECO:0000256" key="3">
    <source>
        <dbReference type="ARBA" id="ARBA00022679"/>
    </source>
</evidence>
<evidence type="ECO:0000256" key="1">
    <source>
        <dbReference type="ARBA" id="ARBA00011900"/>
    </source>
</evidence>
<evidence type="ECO:0000313" key="7">
    <source>
        <dbReference type="EMBL" id="RND84605.1"/>
    </source>
</evidence>
<accession>A0A422M913</accession>
<evidence type="ECO:0000259" key="6">
    <source>
        <dbReference type="Pfam" id="PF07669"/>
    </source>
</evidence>
<dbReference type="RefSeq" id="WP_128519036.1">
    <property type="nucleotide sequence ID" value="NZ_JAKJPP010000049.1"/>
</dbReference>
<keyword evidence="2" id="KW-0489">Methyltransferase</keyword>
<proteinExistence type="predicted"/>
<dbReference type="AlphaFoldDB" id="A0A422M913"/>
<dbReference type="InterPro" id="IPR011639">
    <property type="entry name" value="MethylTrfase_TaqI-like_dom"/>
</dbReference>
<name>A0A422M913_LACPA</name>
<dbReference type="Pfam" id="PF07669">
    <property type="entry name" value="Eco57I"/>
    <property type="match status" value="1"/>
</dbReference>
<dbReference type="PANTHER" id="PTHR33841">
    <property type="entry name" value="DNA METHYLTRANSFERASE YEEA-RELATED"/>
    <property type="match status" value="1"/>
</dbReference>
<reference evidence="7 8" key="1">
    <citation type="journal article" date="2018" name="Front. Microbiol.">
        <title>Conversion of Methionine to Cysteine in Lactobacillus paracasei Depends on the Highly Mobile cysK-ctl-cysE Gene Cluster.</title>
        <authorList>
            <person name="Wuthrich D."/>
            <person name="Irmler S."/>
            <person name="Berthoud H."/>
            <person name="Guggenbuhl B."/>
            <person name="Eugster E."/>
            <person name="Bruggmann R."/>
        </authorList>
    </citation>
    <scope>NUCLEOTIDE SEQUENCE [LARGE SCALE GENOMIC DNA]</scope>
    <source>
        <strain evidence="7 8">FAM18172</strain>
    </source>
</reference>
<evidence type="ECO:0000256" key="4">
    <source>
        <dbReference type="ARBA" id="ARBA00022691"/>
    </source>
</evidence>
<sequence length="1205" mass="139464">MDKKAIKTFAIQARRSLIESIKLKLENLGITKDGVAEKMSQSTNEIEYYGDKGLSITGQDIRRRRELVARLKGMAKQEEWSDALTDLIEEVAYTWFNRIIAIRFMEVNEYLPSGVRVLSSETKLKVPDILREAFEIEDDLGGYSVDEHGIIQKALDTEDPTDMDAAYVILFTKQANALNHYLPELFEKTDDFMQLLFTPSYSSGVIKDLVDDIKEEDFDVDKGGQVEIIGWLYQYYNTEPKDAAFKKKKYLSSDIPAVTQLFTPDWIVKYLVENSLGRYWIRVLHDRGDERTSSQIAQSFNWQYFMPEAKQGEVSSRVSLSKKRVEEITFVDPAMGSGHILIYAFDVLLQLYQSEGYSRREAAQNIVERNLFGLDIDRRAFQLTYFAMMMKLRRENRRSFELQLHPNVFEVPSTSLELKDFSGAKDGNTSDSGNLSDVLGRFGAGKELGSLITFKNSIFDDKLINKIVSEREAGQLTFEMSDQVHHQWELRNLIRVGKVLSSRYTISVTNPPYMGSGKMPKTLVKFVGKYYPASKSDLFAVFIERLQHLTKEDGIFAMITQHQWMFLSSFKALRERMSSWPIINMAHLGTRAFEEIGGEVVQTTAFVAQKQKLQGFIGTYERLVDFDSQQKKQHAFLAAVQNPNLSYVYRTKQTNFEKIPGHPIAYWASPALIHDFSVGKSLGKILDPRQGLATSDNKRFIRMWYEINFRAINFKEHSTREAALSGSKWFPFNKGGAYRRWYGNYDYIINYLNNGEEIKRSVLKKYPYLKTPDFVVKNTRYYFREAITWSDIGSGLLSVRWRSPGSIYGNKGSGAFSSNQSDLLMCMGILNSSVGKALLDIINPTITRNVGDMSKIPILYPSNNVAQKIKKLVWWTKTDWDLDETSWDFRCFPLVQHIAEHHRNWTVEAAFQQWQKEADDRFNQLKANEEELNRIFIDLYGLQDELSPEEEDKDVSVRRACLPRDIKAFMSYFIGCVFGRYSIDIPGLAYAGGDWDASKYKTFTPNEDDVILLTDDDYFSDNRDIMNRFKEFLTTTFGLENLNENLKFIADALGKRGESSEEKIRAYLRDDFFKKDHLSTYQKRPIYWEFNSGRSGGFKALMYLHRYDRNTVAIIRTKYLHPLQEAYERKLVQQKKLEEDEQQTRQKNKYKKRITTITKELDELIKYDEKLQHVANLHIDLDLDDGVLVNYAKAQADTKILTPLK</sequence>